<dbReference type="STRING" id="7375.A0A0L0BY37"/>
<comment type="subcellular location">
    <subcellularLocation>
        <location evidence="1">Mitochondrion membrane</location>
        <topology evidence="1">Multi-pass membrane protein</topology>
    </subcellularLocation>
</comment>
<evidence type="ECO:0000256" key="6">
    <source>
        <dbReference type="SAM" id="Phobius"/>
    </source>
</evidence>
<gene>
    <name evidence="7" type="ORF">FF38_05029</name>
</gene>
<dbReference type="Proteomes" id="UP000037069">
    <property type="component" value="Unassembled WGS sequence"/>
</dbReference>
<protein>
    <submittedName>
        <fullName evidence="7">Uncharacterized protein</fullName>
    </submittedName>
</protein>
<evidence type="ECO:0000256" key="2">
    <source>
        <dbReference type="ARBA" id="ARBA00022692"/>
    </source>
</evidence>
<evidence type="ECO:0000256" key="5">
    <source>
        <dbReference type="ARBA" id="ARBA00023136"/>
    </source>
</evidence>
<comment type="caution">
    <text evidence="7">The sequence shown here is derived from an EMBL/GenBank/DDBJ whole genome shotgun (WGS) entry which is preliminary data.</text>
</comment>
<evidence type="ECO:0000256" key="3">
    <source>
        <dbReference type="ARBA" id="ARBA00022989"/>
    </source>
</evidence>
<keyword evidence="4" id="KW-0496">Mitochondrion</keyword>
<dbReference type="AlphaFoldDB" id="A0A0L0BY37"/>
<sequence>MVSKFVKELNPKISPKDLDIIKEAARNGDVTPVMTVYESHITKPITSIVTGKLVTTALIQVQKAKVDLEVALSGIDRLLQSQQLVFGLVAAIPALLVVFQIFSSVKHRFISKSLVKTKNWKIKVYDELSNIDKILHESQEQLTTTDIGALYTEIYLIDELLKSVDESKFEHFHEILHRILRTALDTLTRSQTLMELDRLYLRFRL</sequence>
<evidence type="ECO:0000313" key="7">
    <source>
        <dbReference type="EMBL" id="KNC24935.1"/>
    </source>
</evidence>
<keyword evidence="8" id="KW-1185">Reference proteome</keyword>
<feature type="transmembrane region" description="Helical" evidence="6">
    <location>
        <begin position="84"/>
        <end position="102"/>
    </location>
</feature>
<keyword evidence="3 6" id="KW-1133">Transmembrane helix</keyword>
<dbReference type="PANTHER" id="PTHR28234:SF1">
    <property type="entry name" value="NUCLEAR CONTROL OF ATPASE PROTEIN 2"/>
    <property type="match status" value="1"/>
</dbReference>
<dbReference type="PANTHER" id="PTHR28234">
    <property type="entry name" value="NUCLEAR CONTROL OF ATPASE PROTEIN 2"/>
    <property type="match status" value="1"/>
</dbReference>
<name>A0A0L0BY37_LUCCU</name>
<dbReference type="Pfam" id="PF08637">
    <property type="entry name" value="NCA2"/>
    <property type="match status" value="1"/>
</dbReference>
<dbReference type="GO" id="GO:0005741">
    <property type="term" value="C:mitochondrial outer membrane"/>
    <property type="evidence" value="ECO:0007669"/>
    <property type="project" value="TreeGrafter"/>
</dbReference>
<evidence type="ECO:0000256" key="1">
    <source>
        <dbReference type="ARBA" id="ARBA00004225"/>
    </source>
</evidence>
<dbReference type="EMBL" id="JRES01001164">
    <property type="protein sequence ID" value="KNC24935.1"/>
    <property type="molecule type" value="Genomic_DNA"/>
</dbReference>
<organism evidence="7 8">
    <name type="scientific">Lucilia cuprina</name>
    <name type="common">Green bottle fly</name>
    <name type="synonym">Australian sheep blowfly</name>
    <dbReference type="NCBI Taxonomy" id="7375"/>
    <lineage>
        <taxon>Eukaryota</taxon>
        <taxon>Metazoa</taxon>
        <taxon>Ecdysozoa</taxon>
        <taxon>Arthropoda</taxon>
        <taxon>Hexapoda</taxon>
        <taxon>Insecta</taxon>
        <taxon>Pterygota</taxon>
        <taxon>Neoptera</taxon>
        <taxon>Endopterygota</taxon>
        <taxon>Diptera</taxon>
        <taxon>Brachycera</taxon>
        <taxon>Muscomorpha</taxon>
        <taxon>Oestroidea</taxon>
        <taxon>Calliphoridae</taxon>
        <taxon>Luciliinae</taxon>
        <taxon>Lucilia</taxon>
    </lineage>
</organism>
<accession>A0A0L0BY37</accession>
<dbReference type="InterPro" id="IPR013946">
    <property type="entry name" value="NCA2-like"/>
</dbReference>
<keyword evidence="2 6" id="KW-0812">Transmembrane</keyword>
<evidence type="ECO:0000256" key="4">
    <source>
        <dbReference type="ARBA" id="ARBA00023128"/>
    </source>
</evidence>
<proteinExistence type="predicted"/>
<reference evidence="7 8" key="1">
    <citation type="journal article" date="2015" name="Nat. Commun.">
        <title>Lucilia cuprina genome unlocks parasitic fly biology to underpin future interventions.</title>
        <authorList>
            <person name="Anstead C.A."/>
            <person name="Korhonen P.K."/>
            <person name="Young N.D."/>
            <person name="Hall R.S."/>
            <person name="Jex A.R."/>
            <person name="Murali S.C."/>
            <person name="Hughes D.S."/>
            <person name="Lee S.F."/>
            <person name="Perry T."/>
            <person name="Stroehlein A.J."/>
            <person name="Ansell B.R."/>
            <person name="Breugelmans B."/>
            <person name="Hofmann A."/>
            <person name="Qu J."/>
            <person name="Dugan S."/>
            <person name="Lee S.L."/>
            <person name="Chao H."/>
            <person name="Dinh H."/>
            <person name="Han Y."/>
            <person name="Doddapaneni H.V."/>
            <person name="Worley K.C."/>
            <person name="Muzny D.M."/>
            <person name="Ioannidis P."/>
            <person name="Waterhouse R.M."/>
            <person name="Zdobnov E.M."/>
            <person name="James P.J."/>
            <person name="Bagnall N.H."/>
            <person name="Kotze A.C."/>
            <person name="Gibbs R.A."/>
            <person name="Richards S."/>
            <person name="Batterham P."/>
            <person name="Gasser R.B."/>
        </authorList>
    </citation>
    <scope>NUCLEOTIDE SEQUENCE [LARGE SCALE GENOMIC DNA]</scope>
    <source>
        <strain evidence="7 8">LS</strain>
        <tissue evidence="7">Full body</tissue>
    </source>
</reference>
<evidence type="ECO:0000313" key="8">
    <source>
        <dbReference type="Proteomes" id="UP000037069"/>
    </source>
</evidence>
<keyword evidence="5 6" id="KW-0472">Membrane</keyword>